<dbReference type="Pfam" id="PF23226">
    <property type="entry name" value="Exo_endo_phos_PGAP2IP"/>
    <property type="match status" value="1"/>
</dbReference>
<feature type="domain" description="CWH43-like N-terminal" evidence="2">
    <location>
        <begin position="10"/>
        <end position="292"/>
    </location>
</feature>
<feature type="transmembrane region" description="Helical" evidence="1">
    <location>
        <begin position="594"/>
        <end position="611"/>
    </location>
</feature>
<dbReference type="Gene3D" id="3.60.10.10">
    <property type="entry name" value="Endonuclease/exonuclease/phosphatase"/>
    <property type="match status" value="1"/>
</dbReference>
<dbReference type="VEuPathDB" id="FungiDB:I303_06733"/>
<dbReference type="InterPro" id="IPR051916">
    <property type="entry name" value="GPI-anchor_lipid_remodeler"/>
</dbReference>
<dbReference type="GO" id="GO:0031505">
    <property type="term" value="P:fungal-type cell wall organization"/>
    <property type="evidence" value="ECO:0007669"/>
    <property type="project" value="TreeGrafter"/>
</dbReference>
<dbReference type="InterPro" id="IPR057315">
    <property type="entry name" value="Exo_endo_phos_PGAP2IP_C"/>
</dbReference>
<dbReference type="OrthoDB" id="68581at2759"/>
<evidence type="ECO:0000259" key="3">
    <source>
        <dbReference type="Pfam" id="PF23021"/>
    </source>
</evidence>
<feature type="transmembrane region" description="Helical" evidence="1">
    <location>
        <begin position="237"/>
        <end position="254"/>
    </location>
</feature>
<accession>A0A1A5ZZD3</accession>
<reference evidence="6" key="1">
    <citation type="submission" date="2013-07" db="EMBL/GenBank/DDBJ databases">
        <title>The Genome Sequence of Cryptococcus dejecticola CBS10117.</title>
        <authorList>
            <consortium name="The Broad Institute Genome Sequencing Platform"/>
            <person name="Cuomo C."/>
            <person name="Litvintseva A."/>
            <person name="Chen Y."/>
            <person name="Heitman J."/>
            <person name="Sun S."/>
            <person name="Springer D."/>
            <person name="Dromer F."/>
            <person name="Young S.K."/>
            <person name="Zeng Q."/>
            <person name="Gargeya S."/>
            <person name="Fitzgerald M."/>
            <person name="Abouelleil A."/>
            <person name="Alvarado L."/>
            <person name="Berlin A.M."/>
            <person name="Chapman S.B."/>
            <person name="Dewar J."/>
            <person name="Goldberg J."/>
            <person name="Griggs A."/>
            <person name="Gujja S."/>
            <person name="Hansen M."/>
            <person name="Howarth C."/>
            <person name="Imamovic A."/>
            <person name="Larimer J."/>
            <person name="McCowan C."/>
            <person name="Murphy C."/>
            <person name="Pearson M."/>
            <person name="Priest M."/>
            <person name="Roberts A."/>
            <person name="Saif S."/>
            <person name="Shea T."/>
            <person name="Sykes S."/>
            <person name="Wortman J."/>
            <person name="Nusbaum C."/>
            <person name="Birren B."/>
        </authorList>
    </citation>
    <scope>NUCLEOTIDE SEQUENCE [LARGE SCALE GENOMIC DNA]</scope>
    <source>
        <strain evidence="6">CBS 10117</strain>
    </source>
</reference>
<feature type="transmembrane region" description="Helical" evidence="1">
    <location>
        <begin position="670"/>
        <end position="693"/>
    </location>
</feature>
<dbReference type="AlphaFoldDB" id="A0A1A5ZZD3"/>
<dbReference type="InterPro" id="IPR036691">
    <property type="entry name" value="Endo/exonu/phosph_ase_sf"/>
</dbReference>
<keyword evidence="1" id="KW-0812">Transmembrane</keyword>
<keyword evidence="1" id="KW-1133">Transmembrane helix</keyword>
<keyword evidence="1" id="KW-0472">Membrane</keyword>
<evidence type="ECO:0000259" key="2">
    <source>
        <dbReference type="Pfam" id="PF10277"/>
    </source>
</evidence>
<dbReference type="EMBL" id="KI894034">
    <property type="protein sequence ID" value="OBR83174.1"/>
    <property type="molecule type" value="Genomic_DNA"/>
</dbReference>
<feature type="transmembrane region" description="Helical" evidence="1">
    <location>
        <begin position="274"/>
        <end position="293"/>
    </location>
</feature>
<feature type="transmembrane region" description="Helical" evidence="1">
    <location>
        <begin position="441"/>
        <end position="460"/>
    </location>
</feature>
<feature type="transmembrane region" description="Helical" evidence="1">
    <location>
        <begin position="557"/>
        <end position="582"/>
    </location>
</feature>
<dbReference type="Pfam" id="PF23021">
    <property type="entry name" value="6TM_2nd_PGAP2IP"/>
    <property type="match status" value="1"/>
</dbReference>
<evidence type="ECO:0000256" key="1">
    <source>
        <dbReference type="SAM" id="Phobius"/>
    </source>
</evidence>
<organism evidence="6">
    <name type="scientific">Kwoniella dejecticola CBS 10117</name>
    <dbReference type="NCBI Taxonomy" id="1296121"/>
    <lineage>
        <taxon>Eukaryota</taxon>
        <taxon>Fungi</taxon>
        <taxon>Dikarya</taxon>
        <taxon>Basidiomycota</taxon>
        <taxon>Agaricomycotina</taxon>
        <taxon>Tremellomycetes</taxon>
        <taxon>Tremellales</taxon>
        <taxon>Cryptococcaceae</taxon>
        <taxon>Kwoniella</taxon>
    </lineage>
</organism>
<gene>
    <name evidence="6" type="ORF">I303_06733</name>
</gene>
<dbReference type="GO" id="GO:0005783">
    <property type="term" value="C:endoplasmic reticulum"/>
    <property type="evidence" value="ECO:0007669"/>
    <property type="project" value="TreeGrafter"/>
</dbReference>
<protein>
    <submittedName>
        <fullName evidence="6">Calcofluor white hypersensitive protein</fullName>
    </submittedName>
</protein>
<dbReference type="GO" id="GO:0016020">
    <property type="term" value="C:membrane"/>
    <property type="evidence" value="ECO:0007669"/>
    <property type="project" value="GOC"/>
</dbReference>
<name>A0A1A5ZZD3_9TREE</name>
<dbReference type="InterPro" id="IPR019402">
    <property type="entry name" value="CWH43_N"/>
</dbReference>
<feature type="transmembrane region" description="Helical" evidence="1">
    <location>
        <begin position="359"/>
        <end position="378"/>
    </location>
</feature>
<feature type="domain" description="PGAP2IP C-terminal nuclease-like" evidence="5">
    <location>
        <begin position="779"/>
        <end position="1008"/>
    </location>
</feature>
<feature type="transmembrane region" description="Helical" evidence="1">
    <location>
        <begin position="384"/>
        <end position="404"/>
    </location>
</feature>
<dbReference type="STRING" id="1296121.A0A1A5ZZD3"/>
<proteinExistence type="predicted"/>
<sequence length="1074" mass="121239">MSTLLAFPAGWVPQAHTVIAYTAFATALFVGWLSGLWKELCINSLARWPIEWFPSVSATIGDHAPPRAPFQILIALCATPRFLLLLVQWLAHRYPPARLADASTRLAPTSNGASSALKDAGLRSRAATSRIEREDESILKAAGENPKEEINYGALVDIELLVGVVRTFCCGGWVYITSRDHHDLHDLFMILYLLLTVPWMFLSTQNCVNKSVRSKRWVNHIGKARSSNAENHGHRRIPFFGFLAMVPPVIWFYYQHSVLRTPGAYTYYSMFEWSLVLWDVAFDALAVLELGHLQVSWFSGKKPGLTIYRMYCICCRTSNFYIAKSAAAPLKEDRDTDWTSELARPSPQWRSALAFASDVYWAICFWTIFTSLGLQLFYWSIWKLALAGSELALLSNLSGFLFSYRSSYRFNTSKNGLLANRICSIVFGMGFYIFPWPAARLVGISIGTWTGWAALFGNWARLKGSEEMIAEGQILGLGLAISLLLKYANHSTNPLWAISHPASGGWNKTGLVLAALSLIEYHLRSIDLHPAPPLPSFREKKDLPSSSPAYTKRQRRLVTVGLGALIHLTQTFVTDAGTILSWTWTGYPIKGPTLHPFTGVVITVASLGVLHQHKRLQPMFTILGALGAIMLYRYPDWLGFAGGLLLIFYLQAIFPTYIRVASVFKPGQTFGYALLTTILLDVVSVVTAAYAFVPMGWVFRERTDLVLGFCMAATVAGWLITRDIKLPEGPAIPLRSQRRVKFTKRYTIISSVVLSIISIGYSCSKLPTKVPIPYYPDHKIFSGGIWTVHFGLDKEGRDSQWRMMQLIKEMQVDVLGLLESDLHRFVYGNRDLTRVIAEELGYYVDLGPGPNKHTWGAALLSKYPILNSTHHLLPSPHGELAPAIHATLDIHGQKVNVMVSHNGQEEDLLDRELQTTEIARLLRETEDTPTVFLGYLVTRPGDLRPWPYQILMEDGKMWDIEIEDRWRWCEYIAFRGLWRIAYSRVHESDISDTELQVGKFMLPKPGHPVHYESNKELYWHIGESDVPEPWHMPSMFRGNGTRGHRYVVWEGPLYYLPPDRSGLQNYGKGWAIDP</sequence>
<feature type="domain" description="PGAP2IP second transmembrane" evidence="3">
    <location>
        <begin position="554"/>
        <end position="720"/>
    </location>
</feature>
<dbReference type="Pfam" id="PF10277">
    <property type="entry name" value="Frag1"/>
    <property type="match status" value="1"/>
</dbReference>
<evidence type="ECO:0000259" key="4">
    <source>
        <dbReference type="Pfam" id="PF23022"/>
    </source>
</evidence>
<dbReference type="GO" id="GO:0006506">
    <property type="term" value="P:GPI anchor biosynthetic process"/>
    <property type="evidence" value="ECO:0007669"/>
    <property type="project" value="TreeGrafter"/>
</dbReference>
<dbReference type="PANTHER" id="PTHR14859">
    <property type="entry name" value="CALCOFLUOR WHITE HYPERSENSITIVE PROTEIN PRECURSOR"/>
    <property type="match status" value="1"/>
</dbReference>
<feature type="domain" description="PGAP2IP first transmembrane" evidence="4">
    <location>
        <begin position="364"/>
        <end position="519"/>
    </location>
</feature>
<dbReference type="Pfam" id="PF23022">
    <property type="entry name" value="6TM_1st_PGAP2IP"/>
    <property type="match status" value="1"/>
</dbReference>
<feature type="transmembrane region" description="Helical" evidence="1">
    <location>
        <begin position="18"/>
        <end position="37"/>
    </location>
</feature>
<dbReference type="InterPro" id="IPR053912">
    <property type="entry name" value="PGAP2IP_TM_1nd"/>
</dbReference>
<dbReference type="FunFam" id="3.60.10.10:FF:000100">
    <property type="entry name" value="Unplaced genomic scaffold supercont2.12, whole genome shotgun sequence"/>
    <property type="match status" value="1"/>
</dbReference>
<evidence type="ECO:0000259" key="5">
    <source>
        <dbReference type="Pfam" id="PF23226"/>
    </source>
</evidence>
<dbReference type="SUPFAM" id="SSF56219">
    <property type="entry name" value="DNase I-like"/>
    <property type="match status" value="1"/>
</dbReference>
<feature type="transmembrane region" description="Helical" evidence="1">
    <location>
        <begin position="187"/>
        <end position="208"/>
    </location>
</feature>
<evidence type="ECO:0000313" key="6">
    <source>
        <dbReference type="EMBL" id="OBR83174.1"/>
    </source>
</evidence>
<dbReference type="InterPro" id="IPR053911">
    <property type="entry name" value="PGAP2IP_TM_2nd"/>
</dbReference>
<feature type="transmembrane region" description="Helical" evidence="1">
    <location>
        <begin position="705"/>
        <end position="721"/>
    </location>
</feature>
<feature type="transmembrane region" description="Helical" evidence="1">
    <location>
        <begin position="416"/>
        <end position="435"/>
    </location>
</feature>
<feature type="transmembrane region" description="Helical" evidence="1">
    <location>
        <begin position="640"/>
        <end position="658"/>
    </location>
</feature>
<dbReference type="PANTHER" id="PTHR14859:SF1">
    <property type="entry name" value="PGAP2-INTERACTING PROTEIN"/>
    <property type="match status" value="1"/>
</dbReference>